<gene>
    <name evidence="9 12" type="primary">hisZ</name>
    <name evidence="12" type="ORF">CFK37_04115</name>
</gene>
<evidence type="ECO:0000256" key="7">
    <source>
        <dbReference type="ARBA" id="ARBA00023102"/>
    </source>
</evidence>
<dbReference type="InterPro" id="IPR004517">
    <property type="entry name" value="HisZ"/>
</dbReference>
<name>A0A220U0D4_9BACI</name>
<evidence type="ECO:0000256" key="8">
    <source>
        <dbReference type="ARBA" id="ARBA00025246"/>
    </source>
</evidence>
<dbReference type="AlphaFoldDB" id="A0A220U0D4"/>
<dbReference type="HAMAP" id="MF_00125">
    <property type="entry name" value="HisZ"/>
    <property type="match status" value="1"/>
</dbReference>
<evidence type="ECO:0000256" key="3">
    <source>
        <dbReference type="ARBA" id="ARBA00005539"/>
    </source>
</evidence>
<evidence type="ECO:0000256" key="4">
    <source>
        <dbReference type="ARBA" id="ARBA00020397"/>
    </source>
</evidence>
<sequence>MYQDIFDNTNDTSVVDFSKKSYLLKKIKKRFLTYGYRQIQTSTLEQYDLYQSITGTVHPDNMIKVIDSSGKILVLRPDVTIPITRMFAAINKQQLPVQQLFYISEVFRHASQENSEQTQAGIENFGPSTVEQDAEVIALAIHTLHDLGFDSFKLEIGQASFFRELLELLNLSDNARVKLQSLIQAKNVSEIKRLLEQLRIQDDLSILIQQVPFLYGDFLGVIHSASKLALNKQMKNKLAELKRLYEVLQMYEVENYVSLDLGLINHMNYYSDIIFQGFVENVGKPVLMGGRYDQLAEQLNASLPAIGFAIDVDFLVDAMDQHALFPNVTNKMDIVLLTEQARLQEAIQSATMLRSQGYQVNVRTDESTIPASTSLIRYENKQQTLECLNHTHSFSDQNELMRLLRQQKEDE</sequence>
<comment type="subunit">
    <text evidence="9">Heteromultimer composed of HisG and HisZ subunits.</text>
</comment>
<dbReference type="KEGG" id="vil:CFK37_04115"/>
<evidence type="ECO:0000256" key="2">
    <source>
        <dbReference type="ARBA" id="ARBA00004667"/>
    </source>
</evidence>
<dbReference type="GO" id="GO:0005737">
    <property type="term" value="C:cytoplasm"/>
    <property type="evidence" value="ECO:0007669"/>
    <property type="project" value="UniProtKB-SubCell"/>
</dbReference>
<reference evidence="12 13" key="1">
    <citation type="submission" date="2017-07" db="EMBL/GenBank/DDBJ databases">
        <title>Virgibacillus sp. LM2416.</title>
        <authorList>
            <person name="Tak E.J."/>
            <person name="Bae J.-W."/>
        </authorList>
    </citation>
    <scope>NUCLEOTIDE SEQUENCE [LARGE SCALE GENOMIC DNA]</scope>
    <source>
        <strain evidence="12 13">LM2416</strain>
    </source>
</reference>
<evidence type="ECO:0000313" key="12">
    <source>
        <dbReference type="EMBL" id="ASK61416.1"/>
    </source>
</evidence>
<dbReference type="GO" id="GO:0000105">
    <property type="term" value="P:L-histidine biosynthetic process"/>
    <property type="evidence" value="ECO:0007669"/>
    <property type="project" value="UniProtKB-UniRule"/>
</dbReference>
<dbReference type="GO" id="GO:0004821">
    <property type="term" value="F:histidine-tRNA ligase activity"/>
    <property type="evidence" value="ECO:0007669"/>
    <property type="project" value="TreeGrafter"/>
</dbReference>
<organism evidence="12 13">
    <name type="scientific">Virgibacillus phasianinus</name>
    <dbReference type="NCBI Taxonomy" id="2017483"/>
    <lineage>
        <taxon>Bacteria</taxon>
        <taxon>Bacillati</taxon>
        <taxon>Bacillota</taxon>
        <taxon>Bacilli</taxon>
        <taxon>Bacillales</taxon>
        <taxon>Bacillaceae</taxon>
        <taxon>Virgibacillus</taxon>
    </lineage>
</organism>
<feature type="binding site" evidence="10">
    <location>
        <begin position="78"/>
        <end position="80"/>
    </location>
    <ligand>
        <name>L-histidine</name>
        <dbReference type="ChEBI" id="CHEBI:57595"/>
    </ligand>
</feature>
<comment type="miscellaneous">
    <text evidence="9">This function is generally fulfilled by the C-terminal part of HisG, which is missing in some bacteria such as this one.</text>
</comment>
<feature type="binding site" evidence="10">
    <location>
        <position position="119"/>
    </location>
    <ligand>
        <name>L-histidine</name>
        <dbReference type="ChEBI" id="CHEBI:57595"/>
    </ligand>
</feature>
<dbReference type="Pfam" id="PF13393">
    <property type="entry name" value="tRNA-synt_His"/>
    <property type="match status" value="1"/>
</dbReference>
<dbReference type="InterPro" id="IPR041715">
    <property type="entry name" value="HisRS-like_core"/>
</dbReference>
<feature type="domain" description="Class II Histidinyl-tRNA synthetase (HisRS)-like catalytic core" evidence="11">
    <location>
        <begin position="16"/>
        <end position="314"/>
    </location>
</feature>
<proteinExistence type="inferred from homology"/>
<dbReference type="EMBL" id="CP022315">
    <property type="protein sequence ID" value="ASK61416.1"/>
    <property type="molecule type" value="Genomic_DNA"/>
</dbReference>
<keyword evidence="5 9" id="KW-0963">Cytoplasm</keyword>
<protein>
    <recommendedName>
        <fullName evidence="4 9">ATP phosphoribosyltransferase regulatory subunit</fullName>
    </recommendedName>
</protein>
<dbReference type="OrthoDB" id="9800814at2"/>
<dbReference type="PIRSF" id="PIRSF001549">
    <property type="entry name" value="His-tRNA_synth"/>
    <property type="match status" value="1"/>
</dbReference>
<dbReference type="InterPro" id="IPR045864">
    <property type="entry name" value="aa-tRNA-synth_II/BPL/LPL"/>
</dbReference>
<feature type="binding site" evidence="10">
    <location>
        <begin position="269"/>
        <end position="270"/>
    </location>
    <ligand>
        <name>L-histidine</name>
        <dbReference type="ChEBI" id="CHEBI:57595"/>
    </ligand>
</feature>
<keyword evidence="12" id="KW-0808">Transferase</keyword>
<dbReference type="Proteomes" id="UP000198312">
    <property type="component" value="Chromosome"/>
</dbReference>
<keyword evidence="13" id="KW-1185">Reference proteome</keyword>
<comment type="function">
    <text evidence="8 9">Required for the first step of histidine biosynthesis. May allow the feedback regulation of ATP phosphoribosyltransferase activity by histidine.</text>
</comment>
<keyword evidence="12" id="KW-0328">Glycosyltransferase</keyword>
<evidence type="ECO:0000256" key="9">
    <source>
        <dbReference type="HAMAP-Rule" id="MF_00125"/>
    </source>
</evidence>
<comment type="subcellular location">
    <subcellularLocation>
        <location evidence="1 9">Cytoplasm</location>
    </subcellularLocation>
</comment>
<feature type="binding site" evidence="10">
    <location>
        <position position="123"/>
    </location>
    <ligand>
        <name>L-histidine</name>
        <dbReference type="ChEBI" id="CHEBI:57595"/>
    </ligand>
</feature>
<keyword evidence="6 9" id="KW-0028">Amino-acid biosynthesis</keyword>
<evidence type="ECO:0000256" key="6">
    <source>
        <dbReference type="ARBA" id="ARBA00022605"/>
    </source>
</evidence>
<evidence type="ECO:0000256" key="1">
    <source>
        <dbReference type="ARBA" id="ARBA00004496"/>
    </source>
</evidence>
<dbReference type="Gene3D" id="3.30.930.10">
    <property type="entry name" value="Bira Bifunctional Protein, Domain 2"/>
    <property type="match status" value="1"/>
</dbReference>
<dbReference type="CDD" id="cd00773">
    <property type="entry name" value="HisRS-like_core"/>
    <property type="match status" value="1"/>
</dbReference>
<dbReference type="PANTHER" id="PTHR43707:SF6">
    <property type="entry name" value="ATP PHOSPHORIBOSYLTRANSFERASE REGULATORY SUBUNIT"/>
    <property type="match status" value="1"/>
</dbReference>
<dbReference type="SUPFAM" id="SSF55681">
    <property type="entry name" value="Class II aaRS and biotin synthetases"/>
    <property type="match status" value="1"/>
</dbReference>
<feature type="binding site" evidence="10">
    <location>
        <position position="108"/>
    </location>
    <ligand>
        <name>L-histidine</name>
        <dbReference type="ChEBI" id="CHEBI:57595"/>
    </ligand>
</feature>
<dbReference type="UniPathway" id="UPA00031">
    <property type="reaction ID" value="UER00006"/>
</dbReference>
<dbReference type="PANTHER" id="PTHR43707">
    <property type="entry name" value="HISTIDYL-TRNA SYNTHETASE"/>
    <property type="match status" value="1"/>
</dbReference>
<dbReference type="InterPro" id="IPR004516">
    <property type="entry name" value="HisRS/HisZ"/>
</dbReference>
<comment type="similarity">
    <text evidence="3 9">Belongs to the class-II aminoacyl-tRNA synthetase family. HisZ subfamily.</text>
</comment>
<evidence type="ECO:0000256" key="5">
    <source>
        <dbReference type="ARBA" id="ARBA00022490"/>
    </source>
</evidence>
<keyword evidence="7 9" id="KW-0368">Histidine biosynthesis</keyword>
<evidence type="ECO:0000259" key="11">
    <source>
        <dbReference type="Pfam" id="PF13393"/>
    </source>
</evidence>
<evidence type="ECO:0000256" key="10">
    <source>
        <dbReference type="PIRSR" id="PIRSR001549-1"/>
    </source>
</evidence>
<dbReference type="NCBIfam" id="TIGR00443">
    <property type="entry name" value="hisZ_biosyn_reg"/>
    <property type="match status" value="1"/>
</dbReference>
<evidence type="ECO:0000313" key="13">
    <source>
        <dbReference type="Proteomes" id="UP000198312"/>
    </source>
</evidence>
<dbReference type="RefSeq" id="WP_089060693.1">
    <property type="nucleotide sequence ID" value="NZ_CP022315.1"/>
</dbReference>
<dbReference type="GO" id="GO:0140096">
    <property type="term" value="F:catalytic activity, acting on a protein"/>
    <property type="evidence" value="ECO:0007669"/>
    <property type="project" value="UniProtKB-ARBA"/>
</dbReference>
<dbReference type="GO" id="GO:0016757">
    <property type="term" value="F:glycosyltransferase activity"/>
    <property type="evidence" value="ECO:0007669"/>
    <property type="project" value="UniProtKB-KW"/>
</dbReference>
<accession>A0A220U0D4</accession>
<comment type="pathway">
    <text evidence="2 9">Amino-acid biosynthesis; L-histidine biosynthesis; L-histidine from 5-phospho-alpha-D-ribose 1-diphosphate: step 1/9.</text>
</comment>
<dbReference type="GO" id="GO:0006427">
    <property type="term" value="P:histidyl-tRNA aminoacylation"/>
    <property type="evidence" value="ECO:0007669"/>
    <property type="project" value="TreeGrafter"/>
</dbReference>